<accession>A0ABX1EVE0</accession>
<dbReference type="InterPro" id="IPR009057">
    <property type="entry name" value="Homeodomain-like_sf"/>
</dbReference>
<evidence type="ECO:0000256" key="3">
    <source>
        <dbReference type="SAM" id="MobiDB-lite"/>
    </source>
</evidence>
<dbReference type="Pfam" id="PF00440">
    <property type="entry name" value="TetR_N"/>
    <property type="match status" value="1"/>
</dbReference>
<dbReference type="InterPro" id="IPR001647">
    <property type="entry name" value="HTH_TetR"/>
</dbReference>
<feature type="domain" description="HTH tetR-type" evidence="4">
    <location>
        <begin position="25"/>
        <end position="85"/>
    </location>
</feature>
<dbReference type="InterPro" id="IPR036271">
    <property type="entry name" value="Tet_transcr_reg_TetR-rel_C_sf"/>
</dbReference>
<dbReference type="PRINTS" id="PR00455">
    <property type="entry name" value="HTHTETR"/>
</dbReference>
<feature type="compositionally biased region" description="Basic and acidic residues" evidence="3">
    <location>
        <begin position="12"/>
        <end position="22"/>
    </location>
</feature>
<dbReference type="PANTHER" id="PTHR30055:SF223">
    <property type="entry name" value="HTH-TYPE TRANSCRIPTIONAL REGULATOR UIDR"/>
    <property type="match status" value="1"/>
</dbReference>
<comment type="caution">
    <text evidence="5">The sequence shown here is derived from an EMBL/GenBank/DDBJ whole genome shotgun (WGS) entry which is preliminary data.</text>
</comment>
<sequence length="224" mass="24074">MTVENGAATGGLERRKPGRDPMPEAMRARLVCDAAAHVFLRDGYVASRMDDVARVAGMSKRTLYQLYPSKAALFEATIADVLAPLHLDTEMERDPDLRRSLNGILLAAAQHLLSPAQSAIFRLVIAEGHRSPELAEAFHRVKLSRGASALQRRLAVEIQAGRLKLADAGEASRMLFGMVCGATQMMMLLGVCAAPETTDLAVLVRDAVEVFLGGALRQASAPVV</sequence>
<keyword evidence="1 2" id="KW-0238">DNA-binding</keyword>
<proteinExistence type="predicted"/>
<reference evidence="5 6" key="1">
    <citation type="submission" date="2020-03" db="EMBL/GenBank/DDBJ databases">
        <title>Roseomonas selenitidurans sp. nov. isolated from soil.</title>
        <authorList>
            <person name="Liu H."/>
        </authorList>
    </citation>
    <scope>NUCLEOTIDE SEQUENCE [LARGE SCALE GENOMIC DNA]</scope>
    <source>
        <strain evidence="5 6">JCM 15073</strain>
    </source>
</reference>
<dbReference type="SUPFAM" id="SSF46689">
    <property type="entry name" value="Homeodomain-like"/>
    <property type="match status" value="1"/>
</dbReference>
<evidence type="ECO:0000313" key="6">
    <source>
        <dbReference type="Proteomes" id="UP000765160"/>
    </source>
</evidence>
<dbReference type="RefSeq" id="WP_168047807.1">
    <property type="nucleotide sequence ID" value="NZ_JAATJR010000002.1"/>
</dbReference>
<dbReference type="PROSITE" id="PS50977">
    <property type="entry name" value="HTH_TETR_2"/>
    <property type="match status" value="1"/>
</dbReference>
<feature type="DNA-binding region" description="H-T-H motif" evidence="2">
    <location>
        <begin position="48"/>
        <end position="67"/>
    </location>
</feature>
<evidence type="ECO:0000256" key="1">
    <source>
        <dbReference type="ARBA" id="ARBA00023125"/>
    </source>
</evidence>
<dbReference type="InterPro" id="IPR039536">
    <property type="entry name" value="TetR_C_Proteobacteria"/>
</dbReference>
<evidence type="ECO:0000259" key="4">
    <source>
        <dbReference type="PROSITE" id="PS50977"/>
    </source>
</evidence>
<dbReference type="PANTHER" id="PTHR30055">
    <property type="entry name" value="HTH-TYPE TRANSCRIPTIONAL REGULATOR RUTR"/>
    <property type="match status" value="1"/>
</dbReference>
<keyword evidence="6" id="KW-1185">Reference proteome</keyword>
<organism evidence="5 6">
    <name type="scientific">Falsiroseomonas frigidaquae</name>
    <dbReference type="NCBI Taxonomy" id="487318"/>
    <lineage>
        <taxon>Bacteria</taxon>
        <taxon>Pseudomonadati</taxon>
        <taxon>Pseudomonadota</taxon>
        <taxon>Alphaproteobacteria</taxon>
        <taxon>Acetobacterales</taxon>
        <taxon>Roseomonadaceae</taxon>
        <taxon>Falsiroseomonas</taxon>
    </lineage>
</organism>
<dbReference type="Pfam" id="PF14246">
    <property type="entry name" value="TetR_C_7"/>
    <property type="match status" value="1"/>
</dbReference>
<evidence type="ECO:0000313" key="5">
    <source>
        <dbReference type="EMBL" id="NKE44109.1"/>
    </source>
</evidence>
<dbReference type="Gene3D" id="1.10.357.10">
    <property type="entry name" value="Tetracycline Repressor, domain 2"/>
    <property type="match status" value="1"/>
</dbReference>
<gene>
    <name evidence="5" type="ORF">HB662_04935</name>
</gene>
<name>A0ABX1EVE0_9PROT</name>
<feature type="region of interest" description="Disordered" evidence="3">
    <location>
        <begin position="1"/>
        <end position="22"/>
    </location>
</feature>
<protein>
    <submittedName>
        <fullName evidence="5">TetR/AcrR family transcriptional regulator</fullName>
    </submittedName>
</protein>
<dbReference type="InterPro" id="IPR050109">
    <property type="entry name" value="HTH-type_TetR-like_transc_reg"/>
</dbReference>
<evidence type="ECO:0000256" key="2">
    <source>
        <dbReference type="PROSITE-ProRule" id="PRU00335"/>
    </source>
</evidence>
<dbReference type="Proteomes" id="UP000765160">
    <property type="component" value="Unassembled WGS sequence"/>
</dbReference>
<dbReference type="SUPFAM" id="SSF48498">
    <property type="entry name" value="Tetracyclin repressor-like, C-terminal domain"/>
    <property type="match status" value="1"/>
</dbReference>
<dbReference type="EMBL" id="JAAVTX010000002">
    <property type="protein sequence ID" value="NKE44109.1"/>
    <property type="molecule type" value="Genomic_DNA"/>
</dbReference>